<dbReference type="Gene3D" id="3.90.320.10">
    <property type="match status" value="1"/>
</dbReference>
<evidence type="ECO:0000313" key="6">
    <source>
        <dbReference type="EMBL" id="GAA4924284.1"/>
    </source>
</evidence>
<feature type="region of interest" description="Disordered" evidence="4">
    <location>
        <begin position="508"/>
        <end position="532"/>
    </location>
</feature>
<keyword evidence="2" id="KW-0547">Nucleotide-binding</keyword>
<dbReference type="InterPro" id="IPR011335">
    <property type="entry name" value="Restrct_endonuc-II-like"/>
</dbReference>
<sequence length="532" mass="59335">MTIVAPPITDAAETLDQPAPGTLDAPTKAECTKELTPRAPVRLGEVASFEPGALVFDLDFVAARIRRKEFSASTMNDFAGKCLAKWAAGKVLPQETSPLLPPLDGSMAHDALENFYALPMEERTREALMEKIRDSVHSTVGDDLGLRKLAIERVLVLLDGLYDIENPRRVDVVSVEQEFHLIIDGVPVVGHIDRVSRDENGRILIEDYKTGKLPNPKYSNDYEYQARLYAIAYEMLTGERPVAARLLYTQFGESLWVDIDEDSLAETRKRLVAQWEKHNDRTATGRFDTKVGPLCGWCPLVSVCSDAIKAGKTLSDRAPMEALDPFEHGFTPESDTTAEEGSTASMDVIEGLRQMRGRGRNESQQMNEHNAPTQSDHEEEPEMTKPWTKYDGDELNPNSWAANTLFRLRGDVAVWLSDHEDLPTEDFVEAYKAIAHLLGDAQVEAFGHGPDPQEGSFTRLHHLLASLIRVHPIPAPEEEEAFSQWLGAMLDELINGAADVYDIFEELEERLGETDSNKPEDPWDTPSSEPPF</sequence>
<evidence type="ECO:0000313" key="7">
    <source>
        <dbReference type="Proteomes" id="UP001500368"/>
    </source>
</evidence>
<feature type="domain" description="PD-(D/E)XK endonuclease-like" evidence="5">
    <location>
        <begin position="70"/>
        <end position="304"/>
    </location>
</feature>
<feature type="compositionally biased region" description="Basic and acidic residues" evidence="4">
    <location>
        <begin position="509"/>
        <end position="521"/>
    </location>
</feature>
<keyword evidence="2" id="KW-0067">ATP-binding</keyword>
<dbReference type="Proteomes" id="UP001500368">
    <property type="component" value="Unassembled WGS sequence"/>
</dbReference>
<dbReference type="RefSeq" id="WP_345478042.1">
    <property type="nucleotide sequence ID" value="NZ_BAABLW010000007.1"/>
</dbReference>
<feature type="region of interest" description="Disordered" evidence="4">
    <location>
        <begin position="358"/>
        <end position="384"/>
    </location>
</feature>
<organism evidence="6 7">
    <name type="scientific">Nesterenkonia rhizosphaerae</name>
    <dbReference type="NCBI Taxonomy" id="1348272"/>
    <lineage>
        <taxon>Bacteria</taxon>
        <taxon>Bacillati</taxon>
        <taxon>Actinomycetota</taxon>
        <taxon>Actinomycetes</taxon>
        <taxon>Micrococcales</taxon>
        <taxon>Micrococcaceae</taxon>
        <taxon>Nesterenkonia</taxon>
    </lineage>
</organism>
<proteinExistence type="predicted"/>
<reference evidence="7" key="1">
    <citation type="journal article" date="2019" name="Int. J. Syst. Evol. Microbiol.">
        <title>The Global Catalogue of Microorganisms (GCM) 10K type strain sequencing project: providing services to taxonomists for standard genome sequencing and annotation.</title>
        <authorList>
            <consortium name="The Broad Institute Genomics Platform"/>
            <consortium name="The Broad Institute Genome Sequencing Center for Infectious Disease"/>
            <person name="Wu L."/>
            <person name="Ma J."/>
        </authorList>
    </citation>
    <scope>NUCLEOTIDE SEQUENCE [LARGE SCALE GENOMIC DNA]</scope>
    <source>
        <strain evidence="7">JCM 19129</strain>
    </source>
</reference>
<dbReference type="InterPro" id="IPR011604">
    <property type="entry name" value="PDDEXK-like_dom_sf"/>
</dbReference>
<evidence type="ECO:0000256" key="1">
    <source>
        <dbReference type="ARBA" id="ARBA00022763"/>
    </source>
</evidence>
<feature type="compositionally biased region" description="Polar residues" evidence="4">
    <location>
        <begin position="362"/>
        <end position="374"/>
    </location>
</feature>
<name>A0ABP9G3P1_9MICC</name>
<dbReference type="InterPro" id="IPR038726">
    <property type="entry name" value="PDDEXK_AddAB-type"/>
</dbReference>
<evidence type="ECO:0000256" key="3">
    <source>
        <dbReference type="ARBA" id="ARBA00023204"/>
    </source>
</evidence>
<keyword evidence="2" id="KW-0378">Hydrolase</keyword>
<accession>A0ABP9G3P1</accession>
<keyword evidence="1" id="KW-0227">DNA damage</keyword>
<keyword evidence="3" id="KW-0234">DNA repair</keyword>
<dbReference type="SUPFAM" id="SSF52980">
    <property type="entry name" value="Restriction endonuclease-like"/>
    <property type="match status" value="1"/>
</dbReference>
<protein>
    <recommendedName>
        <fullName evidence="5">PD-(D/E)XK endonuclease-like domain-containing protein</fullName>
    </recommendedName>
</protein>
<dbReference type="EMBL" id="BAABLW010000007">
    <property type="protein sequence ID" value="GAA4924284.1"/>
    <property type="molecule type" value="Genomic_DNA"/>
</dbReference>
<keyword evidence="7" id="KW-1185">Reference proteome</keyword>
<evidence type="ECO:0000256" key="4">
    <source>
        <dbReference type="SAM" id="MobiDB-lite"/>
    </source>
</evidence>
<dbReference type="Pfam" id="PF12705">
    <property type="entry name" value="PDDEXK_1"/>
    <property type="match status" value="1"/>
</dbReference>
<feature type="region of interest" description="Disordered" evidence="4">
    <location>
        <begin position="1"/>
        <end position="26"/>
    </location>
</feature>
<evidence type="ECO:0000256" key="2">
    <source>
        <dbReference type="ARBA" id="ARBA00022806"/>
    </source>
</evidence>
<evidence type="ECO:0000259" key="5">
    <source>
        <dbReference type="Pfam" id="PF12705"/>
    </source>
</evidence>
<gene>
    <name evidence="6" type="ORF">GCM10025790_21870</name>
</gene>
<keyword evidence="2" id="KW-0347">Helicase</keyword>
<comment type="caution">
    <text evidence="6">The sequence shown here is derived from an EMBL/GenBank/DDBJ whole genome shotgun (WGS) entry which is preliminary data.</text>
</comment>